<sequence length="155" mass="16371">MKTTVATVLVLLASLTCVDATAESLVSPAGGVSTAHEDESVSSNGGDSLQTVAKDFYITPYIGESTLVGNLGLELQHKHMGYNIGIFKNIIAIDNSLCAGVKYYTRPRRHSWVFGIGGGIALDEPGPDEELCGGWSGEIPDDWTCGTGSVVDMYV</sequence>
<gene>
    <name evidence="2" type="ORF">ACFL6M_06605</name>
</gene>
<dbReference type="Proteomes" id="UP001593833">
    <property type="component" value="Unassembled WGS sequence"/>
</dbReference>
<proteinExistence type="predicted"/>
<comment type="caution">
    <text evidence="2">The sequence shown here is derived from an EMBL/GenBank/DDBJ whole genome shotgun (WGS) entry which is preliminary data.</text>
</comment>
<keyword evidence="3" id="KW-1185">Reference proteome</keyword>
<evidence type="ECO:0000313" key="2">
    <source>
        <dbReference type="EMBL" id="MFC1573252.1"/>
    </source>
</evidence>
<protein>
    <recommendedName>
        <fullName evidence="4">Outer membrane protein beta-barrel domain-containing protein</fullName>
    </recommendedName>
</protein>
<feature type="non-terminal residue" evidence="2">
    <location>
        <position position="155"/>
    </location>
</feature>
<feature type="chain" id="PRO_5046988234" description="Outer membrane protein beta-barrel domain-containing protein" evidence="1">
    <location>
        <begin position="23"/>
        <end position="155"/>
    </location>
</feature>
<feature type="signal peptide" evidence="1">
    <location>
        <begin position="1"/>
        <end position="22"/>
    </location>
</feature>
<organism evidence="2 3">
    <name type="scientific">Eiseniibacteriota bacterium</name>
    <dbReference type="NCBI Taxonomy" id="2212470"/>
    <lineage>
        <taxon>Bacteria</taxon>
        <taxon>Candidatus Eiseniibacteriota</taxon>
    </lineage>
</organism>
<name>A0ABV6YLQ2_UNCEI</name>
<evidence type="ECO:0000256" key="1">
    <source>
        <dbReference type="SAM" id="SignalP"/>
    </source>
</evidence>
<evidence type="ECO:0008006" key="4">
    <source>
        <dbReference type="Google" id="ProtNLM"/>
    </source>
</evidence>
<reference evidence="2 3" key="1">
    <citation type="submission" date="2024-09" db="EMBL/GenBank/DDBJ databases">
        <authorList>
            <person name="D'Angelo T."/>
        </authorList>
    </citation>
    <scope>NUCLEOTIDE SEQUENCE [LARGE SCALE GENOMIC DNA]</scope>
    <source>
        <strain evidence="2">SAG AM-320-E07</strain>
    </source>
</reference>
<evidence type="ECO:0000313" key="3">
    <source>
        <dbReference type="Proteomes" id="UP001593833"/>
    </source>
</evidence>
<keyword evidence="1" id="KW-0732">Signal</keyword>
<dbReference type="EMBL" id="JBHPKH010000104">
    <property type="protein sequence ID" value="MFC1573252.1"/>
    <property type="molecule type" value="Genomic_DNA"/>
</dbReference>
<accession>A0ABV6YLQ2</accession>